<proteinExistence type="inferred from homology"/>
<dbReference type="RefSeq" id="WP_344187714.1">
    <property type="nucleotide sequence ID" value="NZ_BAAAND010000001.1"/>
</dbReference>
<evidence type="ECO:0000313" key="4">
    <source>
        <dbReference type="EMBL" id="GAA1566738.1"/>
    </source>
</evidence>
<reference evidence="5" key="1">
    <citation type="journal article" date="2019" name="Int. J. Syst. Evol. Microbiol.">
        <title>The Global Catalogue of Microorganisms (GCM) 10K type strain sequencing project: providing services to taxonomists for standard genome sequencing and annotation.</title>
        <authorList>
            <consortium name="The Broad Institute Genomics Platform"/>
            <consortium name="The Broad Institute Genome Sequencing Center for Infectious Disease"/>
            <person name="Wu L."/>
            <person name="Ma J."/>
        </authorList>
    </citation>
    <scope>NUCLEOTIDE SEQUENCE [LARGE SCALE GENOMIC DNA]</scope>
    <source>
        <strain evidence="5">JCM 14304</strain>
    </source>
</reference>
<dbReference type="Pfam" id="PF06386">
    <property type="entry name" value="GvpL_GvpF"/>
    <property type="match status" value="1"/>
</dbReference>
<accession>A0ABP4NS52</accession>
<sequence length="255" mass="27763">MSDTASYVYAAGRAVGELSGIRGLRDAPLRVVRCGGLDAIVSSVDLQEFGEAPLREHLEDLGWLEEVARSHDRVVRAVWSATGAVAPFRLATICTTDDAVRIRLTTRYDELAAALDRVAGRSEWTVKAFRPLVSGTSAGAGTGTSTATSGTTYLMRRREQLDQQRQAAVDAQAVADDIHRRFAGAADACRRLPPQDRRLTGYDEPMILNGAYLVDDREGERFRSTVEAFALGLSDVRLTVDGPWPPYSFTSLESA</sequence>
<dbReference type="PANTHER" id="PTHR36852:SF1">
    <property type="entry name" value="PROTEIN GVPL 2"/>
    <property type="match status" value="1"/>
</dbReference>
<keyword evidence="1" id="KW-0304">Gas vesicle</keyword>
<dbReference type="PANTHER" id="PTHR36852">
    <property type="entry name" value="PROTEIN GVPL 2"/>
    <property type="match status" value="1"/>
</dbReference>
<name>A0ABP4NS52_9ACTN</name>
<protein>
    <submittedName>
        <fullName evidence="4">GvpL/GvpF family gas vesicle protein</fullName>
    </submittedName>
</protein>
<comment type="subcellular location">
    <subcellularLocation>
        <location evidence="2">Gas vesicle</location>
    </subcellularLocation>
</comment>
<dbReference type="EMBL" id="BAAAND010000001">
    <property type="protein sequence ID" value="GAA1566738.1"/>
    <property type="molecule type" value="Genomic_DNA"/>
</dbReference>
<comment type="similarity">
    <text evidence="3">Belongs to the gas vesicle GvpF/GvpL family.</text>
</comment>
<dbReference type="Proteomes" id="UP001500190">
    <property type="component" value="Unassembled WGS sequence"/>
</dbReference>
<comment type="caution">
    <text evidence="4">The sequence shown here is derived from an EMBL/GenBank/DDBJ whole genome shotgun (WGS) entry which is preliminary data.</text>
</comment>
<dbReference type="InterPro" id="IPR009430">
    <property type="entry name" value="GvpL/GvpF"/>
</dbReference>
<evidence type="ECO:0000256" key="1">
    <source>
        <dbReference type="ARBA" id="ARBA00022987"/>
    </source>
</evidence>
<organism evidence="4 5">
    <name type="scientific">Kribbella karoonensis</name>
    <dbReference type="NCBI Taxonomy" id="324851"/>
    <lineage>
        <taxon>Bacteria</taxon>
        <taxon>Bacillati</taxon>
        <taxon>Actinomycetota</taxon>
        <taxon>Actinomycetes</taxon>
        <taxon>Propionibacteriales</taxon>
        <taxon>Kribbellaceae</taxon>
        <taxon>Kribbella</taxon>
    </lineage>
</organism>
<evidence type="ECO:0000313" key="5">
    <source>
        <dbReference type="Proteomes" id="UP001500190"/>
    </source>
</evidence>
<gene>
    <name evidence="4" type="ORF">GCM10009742_05290</name>
</gene>
<keyword evidence="5" id="KW-1185">Reference proteome</keyword>
<evidence type="ECO:0000256" key="2">
    <source>
        <dbReference type="ARBA" id="ARBA00035108"/>
    </source>
</evidence>
<evidence type="ECO:0000256" key="3">
    <source>
        <dbReference type="ARBA" id="ARBA00035643"/>
    </source>
</evidence>